<comment type="similarity">
    <text evidence="2 11 13">Belongs to the thiolase-like superfamily. Beta-ketoacyl-ACP synthases family.</text>
</comment>
<comment type="pathway">
    <text evidence="1 11">Lipid metabolism; fatty acid biosynthesis.</text>
</comment>
<evidence type="ECO:0000256" key="2">
    <source>
        <dbReference type="ARBA" id="ARBA00008467"/>
    </source>
</evidence>
<dbReference type="Pfam" id="PF02801">
    <property type="entry name" value="Ketoacyl-synt_C"/>
    <property type="match status" value="1"/>
</dbReference>
<comment type="caution">
    <text evidence="15">The sequence shown here is derived from an EMBL/GenBank/DDBJ whole genome shotgun (WGS) entry which is preliminary data.</text>
</comment>
<dbReference type="FunFam" id="3.40.47.10:FF:000018">
    <property type="entry name" value="3-oxoacyl-[acyl-carrier-protein] synthase 2"/>
    <property type="match status" value="1"/>
</dbReference>
<dbReference type="Pfam" id="PF00109">
    <property type="entry name" value="ketoacyl-synt"/>
    <property type="match status" value="1"/>
</dbReference>
<dbReference type="EMBL" id="SJPG01000001">
    <property type="protein sequence ID" value="TWT61194.1"/>
    <property type="molecule type" value="Genomic_DNA"/>
</dbReference>
<evidence type="ECO:0000256" key="5">
    <source>
        <dbReference type="ARBA" id="ARBA00022516"/>
    </source>
</evidence>
<dbReference type="Proteomes" id="UP000316095">
    <property type="component" value="Unassembled WGS sequence"/>
</dbReference>
<dbReference type="CDD" id="cd00834">
    <property type="entry name" value="KAS_I_II"/>
    <property type="match status" value="1"/>
</dbReference>
<dbReference type="InterPro" id="IPR014030">
    <property type="entry name" value="Ketoacyl_synth_N"/>
</dbReference>
<dbReference type="PROSITE" id="PS52004">
    <property type="entry name" value="KS3_2"/>
    <property type="match status" value="1"/>
</dbReference>
<evidence type="ECO:0000256" key="3">
    <source>
        <dbReference type="ARBA" id="ARBA00012356"/>
    </source>
</evidence>
<evidence type="ECO:0000313" key="15">
    <source>
        <dbReference type="EMBL" id="TWT61194.1"/>
    </source>
</evidence>
<dbReference type="PANTHER" id="PTHR11712:SF336">
    <property type="entry name" value="3-OXOACYL-[ACYL-CARRIER-PROTEIN] SYNTHASE, MITOCHONDRIAL"/>
    <property type="match status" value="1"/>
</dbReference>
<organism evidence="15 16">
    <name type="scientific">Rubinisphaera italica</name>
    <dbReference type="NCBI Taxonomy" id="2527969"/>
    <lineage>
        <taxon>Bacteria</taxon>
        <taxon>Pseudomonadati</taxon>
        <taxon>Planctomycetota</taxon>
        <taxon>Planctomycetia</taxon>
        <taxon>Planctomycetales</taxon>
        <taxon>Planctomycetaceae</taxon>
        <taxon>Rubinisphaera</taxon>
    </lineage>
</organism>
<evidence type="ECO:0000256" key="1">
    <source>
        <dbReference type="ARBA" id="ARBA00005194"/>
    </source>
</evidence>
<comment type="function">
    <text evidence="11">Involved in the type II fatty acid elongation cycle. Catalyzes the elongation of a wide range of acyl-ACP by the addition of two carbons from malonyl-ACP to an acyl acceptor. Can efficiently catalyze the conversion of palmitoleoyl-ACP (cis-hexadec-9-enoyl-ACP) to cis-vaccenoyl-ACP (cis-octadec-11-enoyl-ACP), an essential step in the thermal regulation of fatty acid composition.</text>
</comment>
<keyword evidence="5 11" id="KW-0444">Lipid biosynthesis</keyword>
<dbReference type="EC" id="2.3.1.179" evidence="3 11"/>
<proteinExistence type="inferred from homology"/>
<evidence type="ECO:0000256" key="12">
    <source>
        <dbReference type="PIRSR" id="PIRSR000447-1"/>
    </source>
</evidence>
<name>A0A5C5XEH6_9PLAN</name>
<dbReference type="InterPro" id="IPR014031">
    <property type="entry name" value="Ketoacyl_synth_C"/>
</dbReference>
<dbReference type="Gene3D" id="3.40.47.10">
    <property type="match status" value="1"/>
</dbReference>
<evidence type="ECO:0000313" key="16">
    <source>
        <dbReference type="Proteomes" id="UP000316095"/>
    </source>
</evidence>
<keyword evidence="7" id="KW-0276">Fatty acid metabolism</keyword>
<feature type="domain" description="Ketosynthase family 3 (KS3)" evidence="14">
    <location>
        <begin position="8"/>
        <end position="430"/>
    </location>
</feature>
<keyword evidence="10 11" id="KW-0012">Acyltransferase</keyword>
<dbReference type="PANTHER" id="PTHR11712">
    <property type="entry name" value="POLYKETIDE SYNTHASE-RELATED"/>
    <property type="match status" value="1"/>
</dbReference>
<keyword evidence="9 11" id="KW-0275">Fatty acid biosynthesis</keyword>
<dbReference type="AlphaFoldDB" id="A0A5C5XEH6"/>
<accession>A0A5C5XEH6</accession>
<dbReference type="InterPro" id="IPR000794">
    <property type="entry name" value="Beta-ketoacyl_synthase"/>
</dbReference>
<gene>
    <name evidence="15" type="primary">fabF_3</name>
    <name evidence="15" type="ORF">Pan54_19290</name>
</gene>
<protein>
    <recommendedName>
        <fullName evidence="4 11">3-oxoacyl-[acyl-carrier-protein] synthase 2</fullName>
        <ecNumber evidence="3 11">2.3.1.179</ecNumber>
    </recommendedName>
</protein>
<evidence type="ECO:0000259" key="14">
    <source>
        <dbReference type="PROSITE" id="PS52004"/>
    </source>
</evidence>
<dbReference type="NCBIfam" id="TIGR03150">
    <property type="entry name" value="fabF"/>
    <property type="match status" value="1"/>
</dbReference>
<dbReference type="NCBIfam" id="NF005589">
    <property type="entry name" value="PRK07314.1"/>
    <property type="match status" value="1"/>
</dbReference>
<dbReference type="PIRSF" id="PIRSF000447">
    <property type="entry name" value="KAS_II"/>
    <property type="match status" value="1"/>
</dbReference>
<dbReference type="UniPathway" id="UPA00094"/>
<dbReference type="GO" id="GO:0005829">
    <property type="term" value="C:cytosol"/>
    <property type="evidence" value="ECO:0007669"/>
    <property type="project" value="TreeGrafter"/>
</dbReference>
<evidence type="ECO:0000256" key="10">
    <source>
        <dbReference type="ARBA" id="ARBA00023315"/>
    </source>
</evidence>
<evidence type="ECO:0000256" key="4">
    <source>
        <dbReference type="ARBA" id="ARBA00014657"/>
    </source>
</evidence>
<evidence type="ECO:0000256" key="13">
    <source>
        <dbReference type="RuleBase" id="RU003694"/>
    </source>
</evidence>
<evidence type="ECO:0000256" key="11">
    <source>
        <dbReference type="PIRNR" id="PIRNR000447"/>
    </source>
</evidence>
<keyword evidence="6 11" id="KW-0808">Transferase</keyword>
<dbReference type="GO" id="GO:0030497">
    <property type="term" value="P:fatty acid elongation"/>
    <property type="evidence" value="ECO:0007669"/>
    <property type="project" value="UniProtKB-ARBA"/>
</dbReference>
<dbReference type="InterPro" id="IPR016039">
    <property type="entry name" value="Thiolase-like"/>
</dbReference>
<dbReference type="SMART" id="SM00825">
    <property type="entry name" value="PKS_KS"/>
    <property type="match status" value="1"/>
</dbReference>
<evidence type="ECO:0000256" key="7">
    <source>
        <dbReference type="ARBA" id="ARBA00022832"/>
    </source>
</evidence>
<dbReference type="FunFam" id="3.40.47.10:FF:000029">
    <property type="entry name" value="3-oxoacyl-[acyl-carrier-protein] synthase 1"/>
    <property type="match status" value="1"/>
</dbReference>
<comment type="catalytic activity">
    <reaction evidence="11">
        <text>(9Z)-hexadecenoyl-[ACP] + malonyl-[ACP] + H(+) = 3-oxo-(11Z)-octadecenoyl-[ACP] + holo-[ACP] + CO2</text>
        <dbReference type="Rhea" id="RHEA:55040"/>
        <dbReference type="Rhea" id="RHEA-COMP:9623"/>
        <dbReference type="Rhea" id="RHEA-COMP:9685"/>
        <dbReference type="Rhea" id="RHEA-COMP:10800"/>
        <dbReference type="Rhea" id="RHEA-COMP:14074"/>
        <dbReference type="ChEBI" id="CHEBI:15378"/>
        <dbReference type="ChEBI" id="CHEBI:16526"/>
        <dbReference type="ChEBI" id="CHEBI:64479"/>
        <dbReference type="ChEBI" id="CHEBI:78449"/>
        <dbReference type="ChEBI" id="CHEBI:83989"/>
        <dbReference type="ChEBI" id="CHEBI:138538"/>
        <dbReference type="EC" id="2.3.1.179"/>
    </reaction>
</comment>
<evidence type="ECO:0000256" key="6">
    <source>
        <dbReference type="ARBA" id="ARBA00022679"/>
    </source>
</evidence>
<dbReference type="InterPro" id="IPR020841">
    <property type="entry name" value="PKS_Beta-ketoAc_synthase_dom"/>
</dbReference>
<reference evidence="15 16" key="1">
    <citation type="submission" date="2019-02" db="EMBL/GenBank/DDBJ databases">
        <title>Deep-cultivation of Planctomycetes and their phenomic and genomic characterization uncovers novel biology.</title>
        <authorList>
            <person name="Wiegand S."/>
            <person name="Jogler M."/>
            <person name="Boedeker C."/>
            <person name="Pinto D."/>
            <person name="Vollmers J."/>
            <person name="Rivas-Marin E."/>
            <person name="Kohn T."/>
            <person name="Peeters S.H."/>
            <person name="Heuer A."/>
            <person name="Rast P."/>
            <person name="Oberbeckmann S."/>
            <person name="Bunk B."/>
            <person name="Jeske O."/>
            <person name="Meyerdierks A."/>
            <person name="Storesund J.E."/>
            <person name="Kallscheuer N."/>
            <person name="Luecker S."/>
            <person name="Lage O.M."/>
            <person name="Pohl T."/>
            <person name="Merkel B.J."/>
            <person name="Hornburger P."/>
            <person name="Mueller R.-W."/>
            <person name="Bruemmer F."/>
            <person name="Labrenz M."/>
            <person name="Spormann A.M."/>
            <person name="Op Den Camp H."/>
            <person name="Overmann J."/>
            <person name="Amann R."/>
            <person name="Jetten M.S.M."/>
            <person name="Mascher T."/>
            <person name="Medema M.H."/>
            <person name="Devos D.P."/>
            <person name="Kaster A.-K."/>
            <person name="Ovreas L."/>
            <person name="Rohde M."/>
            <person name="Galperin M.Y."/>
            <person name="Jogler C."/>
        </authorList>
    </citation>
    <scope>NUCLEOTIDE SEQUENCE [LARGE SCALE GENOMIC DNA]</scope>
    <source>
        <strain evidence="15 16">Pan54</strain>
    </source>
</reference>
<comment type="catalytic activity">
    <reaction evidence="11">
        <text>a fatty acyl-[ACP] + malonyl-[ACP] + H(+) = a 3-oxoacyl-[ACP] + holo-[ACP] + CO2</text>
        <dbReference type="Rhea" id="RHEA:22836"/>
        <dbReference type="Rhea" id="RHEA-COMP:9623"/>
        <dbReference type="Rhea" id="RHEA-COMP:9685"/>
        <dbReference type="Rhea" id="RHEA-COMP:9916"/>
        <dbReference type="Rhea" id="RHEA-COMP:14125"/>
        <dbReference type="ChEBI" id="CHEBI:15378"/>
        <dbReference type="ChEBI" id="CHEBI:16526"/>
        <dbReference type="ChEBI" id="CHEBI:64479"/>
        <dbReference type="ChEBI" id="CHEBI:78449"/>
        <dbReference type="ChEBI" id="CHEBI:78776"/>
        <dbReference type="ChEBI" id="CHEBI:138651"/>
    </reaction>
</comment>
<keyword evidence="16" id="KW-1185">Reference proteome</keyword>
<evidence type="ECO:0000256" key="8">
    <source>
        <dbReference type="ARBA" id="ARBA00023098"/>
    </source>
</evidence>
<evidence type="ECO:0000256" key="9">
    <source>
        <dbReference type="ARBA" id="ARBA00023160"/>
    </source>
</evidence>
<dbReference type="GO" id="GO:0004315">
    <property type="term" value="F:3-oxoacyl-[acyl-carrier-protein] synthase activity"/>
    <property type="evidence" value="ECO:0007669"/>
    <property type="project" value="UniProtKB-UniRule"/>
</dbReference>
<dbReference type="SUPFAM" id="SSF53901">
    <property type="entry name" value="Thiolase-like"/>
    <property type="match status" value="2"/>
</dbReference>
<feature type="active site" description="For beta-ketoacyl synthase activity" evidence="12">
    <location>
        <position position="183"/>
    </location>
</feature>
<dbReference type="InterPro" id="IPR017568">
    <property type="entry name" value="3-oxoacyl-ACP_synth-2"/>
</dbReference>
<sequence length="433" mass="46054">MIASMSTRKRVVITGIGCITPLGLDIETTWSALQAGKSGVGSITYFDASSFPTRFAAEVKGFDLADYVDDSTPYQHSTSNTKFAIGAASQAVKDSGILEGDLDPTMFGIYLGAGEGQQDFPLFMKIISNSEHDGEIDLERFTELGLQQLNPYFEVEQEPNMPAGHLAALFNAQGPNLNCLTACAASSQAIGEAAELIRRGEATAMLSGGSHSMIHPFGVTGFNLLTALSTRNEDPQHASRPFDKNRDGFVLGEGSGMLILEELEHAKQRGAKIYGEVLGYGSTADAYRITDIHPKGRGAIGCIEMALRDAGLNNDQIDYVNAHGTSTSVNDKVETMAIKGALGASAQKTPVSSIKSMMGHLIAAAGSVEALTCLMAIRDNVLPPTMNYETPDPECDLDYIPNKAREAQAKYALSNSFGFGGQNVSLILGEFSG</sequence>
<keyword evidence="8" id="KW-0443">Lipid metabolism</keyword>